<sequence length="305" mass="33223">MATLPGGNGPTGGTVRAPALSALDRQPSGTPEHQLSIYEERRVKGNNALGVARERPLPARYCLREEGRHCGYADRAQVRINPNAPIIGRKDESSASHRNGGPAKRELRAYHTTARTGNHRQLSSAYQRGYNFRRKPPAAAAAPHPTVKMVSAETIGSIFIKVFKVIINIVVLIIYRTGYGGDFLGIGGTWNLNEEKSPDAEIVASGVFVGFIIYTGVQMITFGFGTTKHKYELSDTIMNVVGTFMWVAVGGTALHYWHGYLAEHDFENITSERTAGLALGALCVINGALYLADSVLAFIHYTKYA</sequence>
<feature type="region of interest" description="Disordered" evidence="1">
    <location>
        <begin position="85"/>
        <end position="104"/>
    </location>
</feature>
<feature type="compositionally biased region" description="Gly residues" evidence="1">
    <location>
        <begin position="1"/>
        <end position="12"/>
    </location>
</feature>
<gene>
    <name evidence="3" type="ORF">AND_005238</name>
</gene>
<reference evidence="3 5" key="1">
    <citation type="journal article" date="2010" name="BMC Genomics">
        <title>Combination of measures distinguishes pre-miRNAs from other stem-loops in the genome of the newly sequenced Anopheles darlingi.</title>
        <authorList>
            <person name="Mendes N.D."/>
            <person name="Freitas A.T."/>
            <person name="Vasconcelos A.T."/>
            <person name="Sagot M.F."/>
        </authorList>
    </citation>
    <scope>NUCLEOTIDE SEQUENCE</scope>
</reference>
<keyword evidence="2" id="KW-1133">Transmembrane helix</keyword>
<dbReference type="FunCoup" id="W5JJV6">
    <property type="interactions" value="7"/>
</dbReference>
<dbReference type="GO" id="GO:0005886">
    <property type="term" value="C:plasma membrane"/>
    <property type="evidence" value="ECO:0007669"/>
    <property type="project" value="TreeGrafter"/>
</dbReference>
<feature type="transmembrane region" description="Helical" evidence="2">
    <location>
        <begin position="277"/>
        <end position="299"/>
    </location>
</feature>
<dbReference type="VEuPathDB" id="VectorBase:ADAR2_005057"/>
<reference evidence="3" key="3">
    <citation type="journal article" date="2013" name="Nucleic Acids Res.">
        <title>The genome of Anopheles darlingi, the main neotropical malaria vector.</title>
        <authorList>
            <person name="Marinotti O."/>
            <person name="Cerqueira G.C."/>
            <person name="de Almeida L.G."/>
            <person name="Ferro M.I."/>
            <person name="Loreto E.L."/>
            <person name="Zaha A."/>
            <person name="Teixeira S.M."/>
            <person name="Wespiser A.R."/>
            <person name="Almeida E Silva A."/>
            <person name="Schlindwein A.D."/>
            <person name="Pacheco A.C."/>
            <person name="Silva A.L."/>
            <person name="Graveley B.R."/>
            <person name="Walenz B.P."/>
            <person name="Lima Bde A."/>
            <person name="Ribeiro C.A."/>
            <person name="Nunes-Silva C.G."/>
            <person name="de Carvalho C.R."/>
            <person name="Soares C.M."/>
            <person name="de Menezes C.B."/>
            <person name="Matiolli C."/>
            <person name="Caffrey D."/>
            <person name="Araujo D.A."/>
            <person name="de Oliveira D.M."/>
            <person name="Golenbock D."/>
            <person name="Grisard E.C."/>
            <person name="Fantinatti-Garboggini F."/>
            <person name="de Carvalho F.M."/>
            <person name="Barcellos F.G."/>
            <person name="Prosdocimi F."/>
            <person name="May G."/>
            <person name="Azevedo Junior G.M."/>
            <person name="Guimaraes G.M."/>
            <person name="Goldman G.H."/>
            <person name="Padilha I.Q."/>
            <person name="Batista Jda S."/>
            <person name="Ferro J.A."/>
            <person name="Ribeiro J.M."/>
            <person name="Fietto J.L."/>
            <person name="Dabbas K.M."/>
            <person name="Cerdeira L."/>
            <person name="Agnez-Lima L.F."/>
            <person name="Brocchi M."/>
            <person name="de Carvalho M.O."/>
            <person name="Teixeira Mde M."/>
            <person name="Diniz Maia Mde M."/>
            <person name="Goldman M.H."/>
            <person name="Cruz Schneider M.P."/>
            <person name="Felipe M.S."/>
            <person name="Hungria M."/>
            <person name="Nicolas M.F."/>
            <person name="Pereira M."/>
            <person name="Montes M.A."/>
            <person name="Cantao M.E."/>
            <person name="Vincentz M."/>
            <person name="Rafael M.S."/>
            <person name="Silverman N."/>
            <person name="Stoco P.H."/>
            <person name="Souza R.C."/>
            <person name="Vicentini R."/>
            <person name="Gazzinelli R.T."/>
            <person name="Neves Rde O."/>
            <person name="Silva R."/>
            <person name="Astolfi-Filho S."/>
            <person name="Maciel T.E."/>
            <person name="Urmenyi T.P."/>
            <person name="Tadei W.P."/>
            <person name="Camargo E.P."/>
            <person name="de Vasconcelos A.T."/>
        </authorList>
    </citation>
    <scope>NUCLEOTIDE SEQUENCE</scope>
</reference>
<dbReference type="GO" id="GO:0019991">
    <property type="term" value="P:septate junction assembly"/>
    <property type="evidence" value="ECO:0007669"/>
    <property type="project" value="InterPro"/>
</dbReference>
<accession>W5JJV6</accession>
<dbReference type="eggNOG" id="ENOG502RZZJ">
    <property type="taxonomic scope" value="Eukaryota"/>
</dbReference>
<evidence type="ECO:0000313" key="3">
    <source>
        <dbReference type="EMBL" id="ETN63059.1"/>
    </source>
</evidence>
<dbReference type="HOGENOM" id="CLU_912821_0_0_1"/>
<reference evidence="3" key="2">
    <citation type="submission" date="2010-05" db="EMBL/GenBank/DDBJ databases">
        <authorList>
            <person name="Almeida L.G."/>
            <person name="Nicolas M.F."/>
            <person name="Souza R.C."/>
            <person name="Vasconcelos A.T.R."/>
        </authorList>
    </citation>
    <scope>NUCLEOTIDE SEQUENCE</scope>
</reference>
<evidence type="ECO:0000256" key="2">
    <source>
        <dbReference type="SAM" id="Phobius"/>
    </source>
</evidence>
<feature type="transmembrane region" description="Helical" evidence="2">
    <location>
        <begin position="202"/>
        <end position="225"/>
    </location>
</feature>
<organism evidence="3">
    <name type="scientific">Anopheles darlingi</name>
    <name type="common">Mosquito</name>
    <dbReference type="NCBI Taxonomy" id="43151"/>
    <lineage>
        <taxon>Eukaryota</taxon>
        <taxon>Metazoa</taxon>
        <taxon>Ecdysozoa</taxon>
        <taxon>Arthropoda</taxon>
        <taxon>Hexapoda</taxon>
        <taxon>Insecta</taxon>
        <taxon>Pterygota</taxon>
        <taxon>Neoptera</taxon>
        <taxon>Endopterygota</taxon>
        <taxon>Diptera</taxon>
        <taxon>Nematocera</taxon>
        <taxon>Culicoidea</taxon>
        <taxon>Culicidae</taxon>
        <taxon>Anophelinae</taxon>
        <taxon>Anopheles</taxon>
    </lineage>
</organism>
<dbReference type="VEuPathDB" id="VectorBase:ADAC005238"/>
<keyword evidence="2" id="KW-0472">Membrane</keyword>
<evidence type="ECO:0000313" key="5">
    <source>
        <dbReference type="Proteomes" id="UP000000673"/>
    </source>
</evidence>
<dbReference type="PANTHER" id="PTHR36692">
    <property type="entry name" value="PROTEIN SNAKESKIN"/>
    <property type="match status" value="1"/>
</dbReference>
<dbReference type="AlphaFoldDB" id="W5JJV6"/>
<evidence type="ECO:0008006" key="6">
    <source>
        <dbReference type="Google" id="ProtNLM"/>
    </source>
</evidence>
<dbReference type="EnsemblMetazoa" id="ADAC005238-RA">
    <property type="protein sequence ID" value="ADAC005238-PA"/>
    <property type="gene ID" value="ADAC005238"/>
</dbReference>
<dbReference type="EMBL" id="ADMH02001310">
    <property type="protein sequence ID" value="ETN63059.1"/>
    <property type="molecule type" value="Genomic_DNA"/>
</dbReference>
<name>W5JJV6_ANODA</name>
<protein>
    <recommendedName>
        <fullName evidence="6">Protein snakeskin</fullName>
    </recommendedName>
</protein>
<dbReference type="Proteomes" id="UP000000673">
    <property type="component" value="Unassembled WGS sequence"/>
</dbReference>
<dbReference type="PANTHER" id="PTHR36692:SF3">
    <property type="entry name" value="PROTEIN SNAKESKIN"/>
    <property type="match status" value="1"/>
</dbReference>
<evidence type="ECO:0000256" key="1">
    <source>
        <dbReference type="SAM" id="MobiDB-lite"/>
    </source>
</evidence>
<reference evidence="4" key="4">
    <citation type="submission" date="2015-06" db="UniProtKB">
        <authorList>
            <consortium name="EnsemblMetazoa"/>
        </authorList>
    </citation>
    <scope>IDENTIFICATION</scope>
</reference>
<keyword evidence="2" id="KW-0812">Transmembrane</keyword>
<keyword evidence="5" id="KW-1185">Reference proteome</keyword>
<dbReference type="InterPro" id="IPR038976">
    <property type="entry name" value="Ssk"/>
</dbReference>
<feature type="region of interest" description="Disordered" evidence="1">
    <location>
        <begin position="1"/>
        <end position="33"/>
    </location>
</feature>
<proteinExistence type="predicted"/>
<evidence type="ECO:0000313" key="4">
    <source>
        <dbReference type="EnsemblMetazoa" id="ADAC005238-PA"/>
    </source>
</evidence>
<feature type="transmembrane region" description="Helical" evidence="2">
    <location>
        <begin position="237"/>
        <end position="257"/>
    </location>
</feature>